<dbReference type="Pfam" id="PF22936">
    <property type="entry name" value="Pol_BBD"/>
    <property type="match status" value="1"/>
</dbReference>
<reference evidence="2 3" key="1">
    <citation type="submission" date="2019-08" db="EMBL/GenBank/DDBJ databases">
        <title>Draft genome sequences of two oriental melons (Cucumis melo L. var makuwa).</title>
        <authorList>
            <person name="Kwon S.-Y."/>
        </authorList>
    </citation>
    <scope>NUCLEOTIDE SEQUENCE [LARGE SCALE GENOMIC DNA]</scope>
    <source>
        <strain evidence="3">cv. Chang Bougi</strain>
        <tissue evidence="2">Leaf</tissue>
    </source>
</reference>
<feature type="domain" description="Retrovirus-related Pol polyprotein from transposon TNT 1-94-like beta-barrel" evidence="1">
    <location>
        <begin position="22"/>
        <end position="101"/>
    </location>
</feature>
<evidence type="ECO:0000313" key="2">
    <source>
        <dbReference type="EMBL" id="TYK23185.1"/>
    </source>
</evidence>
<dbReference type="InterPro" id="IPR054722">
    <property type="entry name" value="PolX-like_BBD"/>
</dbReference>
<dbReference type="Proteomes" id="UP000321947">
    <property type="component" value="Unassembled WGS sequence"/>
</dbReference>
<evidence type="ECO:0000313" key="3">
    <source>
        <dbReference type="Proteomes" id="UP000321947"/>
    </source>
</evidence>
<organism evidence="2 3">
    <name type="scientific">Cucumis melo var. makuwa</name>
    <name type="common">Oriental melon</name>
    <dbReference type="NCBI Taxonomy" id="1194695"/>
    <lineage>
        <taxon>Eukaryota</taxon>
        <taxon>Viridiplantae</taxon>
        <taxon>Streptophyta</taxon>
        <taxon>Embryophyta</taxon>
        <taxon>Tracheophyta</taxon>
        <taxon>Spermatophyta</taxon>
        <taxon>Magnoliopsida</taxon>
        <taxon>eudicotyledons</taxon>
        <taxon>Gunneridae</taxon>
        <taxon>Pentapetalae</taxon>
        <taxon>rosids</taxon>
        <taxon>fabids</taxon>
        <taxon>Cucurbitales</taxon>
        <taxon>Cucurbitaceae</taxon>
        <taxon>Benincaseae</taxon>
        <taxon>Cucumis</taxon>
    </lineage>
</organism>
<comment type="caution">
    <text evidence="2">The sequence shown here is derived from an EMBL/GenBank/DDBJ whole genome shotgun (WGS) entry which is preliminary data.</text>
</comment>
<name>A0A5D3DHX8_CUCMM</name>
<proteinExistence type="predicted"/>
<gene>
    <name evidence="2" type="ORF">E5676_scaffold142G002150</name>
</gene>
<dbReference type="EMBL" id="SSTD01004586">
    <property type="protein sequence ID" value="TYK23185.1"/>
    <property type="molecule type" value="Genomic_DNA"/>
</dbReference>
<protein>
    <submittedName>
        <fullName evidence="2">Retrovirus-related Pol polyprotein from transposon TNT 1-94</fullName>
    </submittedName>
</protein>
<sequence>MLLMGNSTEALMVSHRNMWDAWIMDSKCTYHMTLNQDFLIDFQKNDEEKVLLGDNDICGVKGTDLIQIATHDGMIKKLTNVRDVPELKRNLISLGEIDRSSYTSKFENGALRVTKSSLVKLRGTLRKEATQQPESDGVQSQEVRTLIDEGAFCEESSSNNDLQNYQLTHDWVQRVKDSSTRYGYADLVAYTFTCATDGIEVEHLTFEEWLFDTWVSSHRKWFLVGFGSWFQRQQLARVQRD</sequence>
<accession>A0A5D3DHX8</accession>
<dbReference type="AlphaFoldDB" id="A0A5D3DHX8"/>
<evidence type="ECO:0000259" key="1">
    <source>
        <dbReference type="Pfam" id="PF22936"/>
    </source>
</evidence>